<evidence type="ECO:0000313" key="2">
    <source>
        <dbReference type="EMBL" id="GJC80901.1"/>
    </source>
</evidence>
<accession>A0AA37GIB9</accession>
<comment type="caution">
    <text evidence="2">The sequence shown here is derived from an EMBL/GenBank/DDBJ whole genome shotgun (WGS) entry which is preliminary data.</text>
</comment>
<dbReference type="Proteomes" id="UP001055172">
    <property type="component" value="Unassembled WGS sequence"/>
</dbReference>
<keyword evidence="3" id="KW-1185">Reference proteome</keyword>
<feature type="region of interest" description="Disordered" evidence="1">
    <location>
        <begin position="1"/>
        <end position="70"/>
    </location>
</feature>
<evidence type="ECO:0000256" key="1">
    <source>
        <dbReference type="SAM" id="MobiDB-lite"/>
    </source>
</evidence>
<feature type="compositionally biased region" description="Basic and acidic residues" evidence="1">
    <location>
        <begin position="36"/>
        <end position="51"/>
    </location>
</feature>
<proteinExistence type="predicted"/>
<dbReference type="EMBL" id="BPPX01000006">
    <property type="protein sequence ID" value="GJC80901.1"/>
    <property type="molecule type" value="Genomic_DNA"/>
</dbReference>
<organism evidence="2 3">
    <name type="scientific">Colletotrichum liriopes</name>
    <dbReference type="NCBI Taxonomy" id="708192"/>
    <lineage>
        <taxon>Eukaryota</taxon>
        <taxon>Fungi</taxon>
        <taxon>Dikarya</taxon>
        <taxon>Ascomycota</taxon>
        <taxon>Pezizomycotina</taxon>
        <taxon>Sordariomycetes</taxon>
        <taxon>Hypocreomycetidae</taxon>
        <taxon>Glomerellales</taxon>
        <taxon>Glomerellaceae</taxon>
        <taxon>Colletotrichum</taxon>
        <taxon>Colletotrichum spaethianum species complex</taxon>
    </lineage>
</organism>
<name>A0AA37GIB9_9PEZI</name>
<sequence>MSSNRDSRDSEGKYQDDCEDAMMAAGQSSREKRIKAKDERDKKNEDDKQEASKQAMFDAGQSSRDKRKKK</sequence>
<feature type="compositionally biased region" description="Basic and acidic residues" evidence="1">
    <location>
        <begin position="1"/>
        <end position="16"/>
    </location>
</feature>
<dbReference type="AlphaFoldDB" id="A0AA37GIB9"/>
<protein>
    <submittedName>
        <fullName evidence="2">Uncharacterized protein</fullName>
    </submittedName>
</protein>
<evidence type="ECO:0000313" key="3">
    <source>
        <dbReference type="Proteomes" id="UP001055172"/>
    </source>
</evidence>
<gene>
    <name evidence="2" type="ORF">ColLi_03739</name>
</gene>
<reference evidence="2 3" key="1">
    <citation type="submission" date="2021-07" db="EMBL/GenBank/DDBJ databases">
        <title>Genome data of Colletotrichum spaethianum.</title>
        <authorList>
            <person name="Utami Y.D."/>
            <person name="Hiruma K."/>
        </authorList>
    </citation>
    <scope>NUCLEOTIDE SEQUENCE [LARGE SCALE GENOMIC DNA]</scope>
    <source>
        <strain evidence="2 3">MAFF 242679</strain>
    </source>
</reference>